<keyword evidence="6" id="KW-1185">Reference proteome</keyword>
<comment type="similarity">
    <text evidence="3">Belongs to the KTI12 family.</text>
</comment>
<reference evidence="5 6" key="1">
    <citation type="journal article" date="2018" name="Nat. Ecol. Evol.">
        <title>Pezizomycetes genomes reveal the molecular basis of ectomycorrhizal truffle lifestyle.</title>
        <authorList>
            <person name="Murat C."/>
            <person name="Payen T."/>
            <person name="Noel B."/>
            <person name="Kuo A."/>
            <person name="Morin E."/>
            <person name="Chen J."/>
            <person name="Kohler A."/>
            <person name="Krizsan K."/>
            <person name="Balestrini R."/>
            <person name="Da Silva C."/>
            <person name="Montanini B."/>
            <person name="Hainaut M."/>
            <person name="Levati E."/>
            <person name="Barry K.W."/>
            <person name="Belfiori B."/>
            <person name="Cichocki N."/>
            <person name="Clum A."/>
            <person name="Dockter R.B."/>
            <person name="Fauchery L."/>
            <person name="Guy J."/>
            <person name="Iotti M."/>
            <person name="Le Tacon F."/>
            <person name="Lindquist E.A."/>
            <person name="Lipzen A."/>
            <person name="Malagnac F."/>
            <person name="Mello A."/>
            <person name="Molinier V."/>
            <person name="Miyauchi S."/>
            <person name="Poulain J."/>
            <person name="Riccioni C."/>
            <person name="Rubini A."/>
            <person name="Sitrit Y."/>
            <person name="Splivallo R."/>
            <person name="Traeger S."/>
            <person name="Wang M."/>
            <person name="Zifcakova L."/>
            <person name="Wipf D."/>
            <person name="Zambonelli A."/>
            <person name="Paolocci F."/>
            <person name="Nowrousian M."/>
            <person name="Ottonello S."/>
            <person name="Baldrian P."/>
            <person name="Spatafora J.W."/>
            <person name="Henrissat B."/>
            <person name="Nagy L.G."/>
            <person name="Aury J.M."/>
            <person name="Wincker P."/>
            <person name="Grigoriev I.V."/>
            <person name="Bonfante P."/>
            <person name="Martin F.M."/>
        </authorList>
    </citation>
    <scope>NUCLEOTIDE SEQUENCE [LARGE SCALE GENOMIC DNA]</scope>
    <source>
        <strain evidence="5 6">CCBAS932</strain>
    </source>
</reference>
<dbReference type="PANTHER" id="PTHR12435">
    <property type="match status" value="1"/>
</dbReference>
<feature type="region of interest" description="Disordered" evidence="4">
    <location>
        <begin position="133"/>
        <end position="155"/>
    </location>
</feature>
<evidence type="ECO:0000313" key="5">
    <source>
        <dbReference type="EMBL" id="RPB12194.1"/>
    </source>
</evidence>
<keyword evidence="1" id="KW-0547">Nucleotide-binding</keyword>
<proteinExistence type="inferred from homology"/>
<evidence type="ECO:0000256" key="4">
    <source>
        <dbReference type="SAM" id="MobiDB-lite"/>
    </source>
</evidence>
<dbReference type="Proteomes" id="UP000277580">
    <property type="component" value="Unassembled WGS sequence"/>
</dbReference>
<accession>A0A3N4KNK2</accession>
<dbReference type="InParanoid" id="A0A3N4KNK2"/>
<sequence>MPLIILSGYPCSGKTQRAQQIHTHFTTKITTSTDPRIKRLKVHTINTSTLNLLRTVYREARTEKEARATEYSAVKRLLTKDDVVIADGLNYIKGFRYQLFCEAKALLTPSCVVHVAAPPEKCREWNSARKAAAEAEKEGGNEGEGEGEGNGDGMPYEDDILENLIFRYEEPNGMSRWDSPLFTVPYIDETPDLDGIWDAMVGNAVKKPASESDYLYELDKTTQDVVTLIQEHQRSIGAGGGSVPVADCAVALELPSSSITVPQLQRIRRQFIALNRQHGVGKERIKELFVEYVNAQFR</sequence>
<gene>
    <name evidence="5" type="ORF">P167DRAFT_168406</name>
</gene>
<feature type="compositionally biased region" description="Acidic residues" evidence="4">
    <location>
        <begin position="141"/>
        <end position="155"/>
    </location>
</feature>
<evidence type="ECO:0000256" key="1">
    <source>
        <dbReference type="ARBA" id="ARBA00022741"/>
    </source>
</evidence>
<dbReference type="OrthoDB" id="9972657at2759"/>
<dbReference type="Gene3D" id="3.40.50.300">
    <property type="entry name" value="P-loop containing nucleotide triphosphate hydrolases"/>
    <property type="match status" value="1"/>
</dbReference>
<evidence type="ECO:0000256" key="3">
    <source>
        <dbReference type="ARBA" id="ARBA00025768"/>
    </source>
</evidence>
<dbReference type="FunCoup" id="A0A3N4KNK2">
    <property type="interactions" value="649"/>
</dbReference>
<dbReference type="EMBL" id="ML119130">
    <property type="protein sequence ID" value="RPB12194.1"/>
    <property type="molecule type" value="Genomic_DNA"/>
</dbReference>
<protein>
    <submittedName>
        <fullName evidence="5">Chromatin associated protein KTI12</fullName>
    </submittedName>
</protein>
<dbReference type="InterPro" id="IPR013641">
    <property type="entry name" value="KTI12/PSTK"/>
</dbReference>
<evidence type="ECO:0000256" key="2">
    <source>
        <dbReference type="ARBA" id="ARBA00022840"/>
    </source>
</evidence>
<organism evidence="5 6">
    <name type="scientific">Morchella conica CCBAS932</name>
    <dbReference type="NCBI Taxonomy" id="1392247"/>
    <lineage>
        <taxon>Eukaryota</taxon>
        <taxon>Fungi</taxon>
        <taxon>Dikarya</taxon>
        <taxon>Ascomycota</taxon>
        <taxon>Pezizomycotina</taxon>
        <taxon>Pezizomycetes</taxon>
        <taxon>Pezizales</taxon>
        <taxon>Morchellaceae</taxon>
        <taxon>Morchella</taxon>
    </lineage>
</organism>
<evidence type="ECO:0000313" key="6">
    <source>
        <dbReference type="Proteomes" id="UP000277580"/>
    </source>
</evidence>
<name>A0A3N4KNK2_9PEZI</name>
<dbReference type="Pfam" id="PF08433">
    <property type="entry name" value="KTI12"/>
    <property type="match status" value="1"/>
</dbReference>
<dbReference type="STRING" id="1392247.A0A3N4KNK2"/>
<dbReference type="InterPro" id="IPR027417">
    <property type="entry name" value="P-loop_NTPase"/>
</dbReference>
<keyword evidence="2" id="KW-0067">ATP-binding</keyword>
<dbReference type="SUPFAM" id="SSF52540">
    <property type="entry name" value="P-loop containing nucleoside triphosphate hydrolases"/>
    <property type="match status" value="1"/>
</dbReference>
<dbReference type="AlphaFoldDB" id="A0A3N4KNK2"/>
<dbReference type="GO" id="GO:0005524">
    <property type="term" value="F:ATP binding"/>
    <property type="evidence" value="ECO:0007669"/>
    <property type="project" value="UniProtKB-KW"/>
</dbReference>